<dbReference type="GO" id="GO:0031966">
    <property type="term" value="C:mitochondrial membrane"/>
    <property type="evidence" value="ECO:0007669"/>
    <property type="project" value="TreeGrafter"/>
</dbReference>
<dbReference type="OrthoDB" id="5962536at2759"/>
<dbReference type="GO" id="GO:0019432">
    <property type="term" value="P:triglyceride biosynthetic process"/>
    <property type="evidence" value="ECO:0007669"/>
    <property type="project" value="TreeGrafter"/>
</dbReference>
<dbReference type="PANTHER" id="PTHR12563:SF16">
    <property type="entry name" value="GLYCEROL-3-PHOSPHATE ACYLTRANSFERASE 1, MITOCHONDRIAL"/>
    <property type="match status" value="1"/>
</dbReference>
<evidence type="ECO:0000313" key="10">
    <source>
        <dbReference type="Proteomes" id="UP000233556"/>
    </source>
</evidence>
<dbReference type="EMBL" id="KZ507119">
    <property type="protein sequence ID" value="PKU37494.1"/>
    <property type="molecule type" value="Genomic_DNA"/>
</dbReference>
<dbReference type="AlphaFoldDB" id="A0A2I0TUJ5"/>
<dbReference type="GO" id="GO:0008654">
    <property type="term" value="P:phospholipid biosynthetic process"/>
    <property type="evidence" value="ECO:0007669"/>
    <property type="project" value="UniProtKB-KW"/>
</dbReference>
<evidence type="ECO:0000256" key="4">
    <source>
        <dbReference type="ARBA" id="ARBA00013113"/>
    </source>
</evidence>
<evidence type="ECO:0000256" key="5">
    <source>
        <dbReference type="ARBA" id="ARBA00022516"/>
    </source>
</evidence>
<keyword evidence="10" id="KW-1185">Reference proteome</keyword>
<reference evidence="10" key="2">
    <citation type="submission" date="2017-12" db="EMBL/GenBank/DDBJ databases">
        <title>Genome sequence of the Bar-tailed Godwit (Limosa lapponica baueri).</title>
        <authorList>
            <person name="Lima N.C.B."/>
            <person name="Parody-Merino A.M."/>
            <person name="Battley P.F."/>
            <person name="Fidler A.E."/>
            <person name="Prosdocimi F."/>
        </authorList>
    </citation>
    <scope>NUCLEOTIDE SEQUENCE [LARGE SCALE GENOMIC DNA]</scope>
</reference>
<gene>
    <name evidence="9" type="ORF">llap_12202</name>
</gene>
<dbReference type="GO" id="GO:0006072">
    <property type="term" value="P:glycerol-3-phosphate metabolic process"/>
    <property type="evidence" value="ECO:0007669"/>
    <property type="project" value="TreeGrafter"/>
</dbReference>
<comment type="subcellular location">
    <subcellularLocation>
        <location evidence="1">Membrane</location>
        <topology evidence="1">Peripheral membrane protein</topology>
    </subcellularLocation>
</comment>
<keyword evidence="6" id="KW-0443">Lipid metabolism</keyword>
<dbReference type="EC" id="2.3.1.15" evidence="4"/>
<keyword evidence="8" id="KW-1208">Phospholipid metabolism</keyword>
<proteinExistence type="predicted"/>
<evidence type="ECO:0000256" key="1">
    <source>
        <dbReference type="ARBA" id="ARBA00004170"/>
    </source>
</evidence>
<evidence type="ECO:0000256" key="3">
    <source>
        <dbReference type="ARBA" id="ARBA00005189"/>
    </source>
</evidence>
<evidence type="ECO:0000313" key="9">
    <source>
        <dbReference type="EMBL" id="PKU37494.1"/>
    </source>
</evidence>
<reference evidence="10" key="1">
    <citation type="submission" date="2017-11" db="EMBL/GenBank/DDBJ databases">
        <authorList>
            <person name="Lima N.C."/>
            <person name="Parody-Merino A.M."/>
            <person name="Battley P.F."/>
            <person name="Fidler A.E."/>
            <person name="Prosdocimi F."/>
        </authorList>
    </citation>
    <scope>NUCLEOTIDE SEQUENCE [LARGE SCALE GENOMIC DNA]</scope>
</reference>
<comment type="pathway">
    <text evidence="2">Phospholipid metabolism; CDP-diacylglycerol biosynthesis; CDP-diacylglycerol from sn-glycerol 3-phosphate: step 1/3.</text>
</comment>
<dbReference type="GO" id="GO:0006631">
    <property type="term" value="P:fatty acid metabolic process"/>
    <property type="evidence" value="ECO:0007669"/>
    <property type="project" value="TreeGrafter"/>
</dbReference>
<organism evidence="9 10">
    <name type="scientific">Limosa lapponica baueri</name>
    <dbReference type="NCBI Taxonomy" id="1758121"/>
    <lineage>
        <taxon>Eukaryota</taxon>
        <taxon>Metazoa</taxon>
        <taxon>Chordata</taxon>
        <taxon>Craniata</taxon>
        <taxon>Vertebrata</taxon>
        <taxon>Euteleostomi</taxon>
        <taxon>Archelosauria</taxon>
        <taxon>Archosauria</taxon>
        <taxon>Dinosauria</taxon>
        <taxon>Saurischia</taxon>
        <taxon>Theropoda</taxon>
        <taxon>Coelurosauria</taxon>
        <taxon>Aves</taxon>
        <taxon>Neognathae</taxon>
        <taxon>Neoaves</taxon>
        <taxon>Charadriiformes</taxon>
        <taxon>Scolopacidae</taxon>
        <taxon>Limosa</taxon>
    </lineage>
</organism>
<evidence type="ECO:0000256" key="6">
    <source>
        <dbReference type="ARBA" id="ARBA00023098"/>
    </source>
</evidence>
<keyword evidence="9" id="KW-0012">Acyltransferase</keyword>
<accession>A0A2I0TUJ5</accession>
<dbReference type="Proteomes" id="UP000233556">
    <property type="component" value="Unassembled WGS sequence"/>
</dbReference>
<keyword evidence="9" id="KW-0808">Transferase</keyword>
<evidence type="ECO:0000256" key="8">
    <source>
        <dbReference type="ARBA" id="ARBA00023264"/>
    </source>
</evidence>
<dbReference type="GO" id="GO:0004366">
    <property type="term" value="F:glycerol-3-phosphate O-acyltransferase activity"/>
    <property type="evidence" value="ECO:0007669"/>
    <property type="project" value="UniProtKB-EC"/>
</dbReference>
<evidence type="ECO:0000256" key="7">
    <source>
        <dbReference type="ARBA" id="ARBA00023209"/>
    </source>
</evidence>
<dbReference type="InterPro" id="IPR022284">
    <property type="entry name" value="GPAT/DHAPAT"/>
</dbReference>
<keyword evidence="7" id="KW-0594">Phospholipid biosynthesis</keyword>
<protein>
    <recommendedName>
        <fullName evidence="4">glycerol-3-phosphate 1-O-acyltransferase</fullName>
        <ecNumber evidence="4">2.3.1.15</ecNumber>
    </recommendedName>
</protein>
<keyword evidence="5" id="KW-0444">Lipid biosynthesis</keyword>
<dbReference type="PANTHER" id="PTHR12563">
    <property type="entry name" value="GLYCEROL-3-PHOSPHATE ACYLTRANSFERASE"/>
    <property type="match status" value="1"/>
</dbReference>
<evidence type="ECO:0000256" key="2">
    <source>
        <dbReference type="ARBA" id="ARBA00004765"/>
    </source>
</evidence>
<name>A0A2I0TUJ5_LIMLA</name>
<sequence>MLLRMHSPEPGIDDDFRRVMYLFNPAVCIWELGKVPWGYRYRGWLARRLCYVLFVQERDVHKGMFAKNLTENVLNSSRVQKAIVDEASEPSAPGSFAQTDPKAINKVKKKARKILQEMVANVSPALIRLVEDFFSMKEEVLARDFDLGFSGNSDDVVMHAIHLLGNCVNITNTSRNNEFFITPSTTIPAVFELNFYSNGVLHPCQVIYQVCHESVERLIQYGILLVAEDDQEDVSPSLTEQQWDKKLPEPLSWRSDEEDEDSDFGEEQRDCYLKVSQSQEHQQYITFLQRLLGPLLEAYSSAVIFVHNFNGPVSESEYVQKLHRHLISRTEKNVAVYAESATYSHVKNAVKVFKEIGLKPNFSSGGRHLFASDFLLSLRDGEGQLNYCLSESDNFYQLAQVRAIAEVITSYNIITMPFNSFAAEDAAVAWLNSVHQLNGRFHISYCSYRRVPHGRCKGCGKMYDEVVRGDKTQIHRK</sequence>
<comment type="pathway">
    <text evidence="3">Lipid metabolism.</text>
</comment>